<feature type="domain" description="Cysteine-rich" evidence="6">
    <location>
        <begin position="173"/>
        <end position="255"/>
    </location>
</feature>
<keyword evidence="8" id="KW-1185">Reference proteome</keyword>
<dbReference type="Proteomes" id="UP001320544">
    <property type="component" value="Chromosome"/>
</dbReference>
<name>A0ABN6MEK1_9ACTN</name>
<proteinExistence type="predicted"/>
<keyword evidence="4" id="KW-0408">Iron</keyword>
<protein>
    <recommendedName>
        <fullName evidence="6">Cysteine-rich domain-containing protein</fullName>
    </recommendedName>
</protein>
<evidence type="ECO:0000256" key="3">
    <source>
        <dbReference type="ARBA" id="ARBA00022737"/>
    </source>
</evidence>
<keyword evidence="3" id="KW-0677">Repeat</keyword>
<dbReference type="PANTHER" id="PTHR32479">
    <property type="entry name" value="GLYCOLATE OXIDASE IRON-SULFUR SUBUNIT"/>
    <property type="match status" value="1"/>
</dbReference>
<evidence type="ECO:0000256" key="2">
    <source>
        <dbReference type="ARBA" id="ARBA00022723"/>
    </source>
</evidence>
<organism evidence="7 8">
    <name type="scientific">Raoultibacter timonensis</name>
    <dbReference type="NCBI Taxonomy" id="1907662"/>
    <lineage>
        <taxon>Bacteria</taxon>
        <taxon>Bacillati</taxon>
        <taxon>Actinomycetota</taxon>
        <taxon>Coriobacteriia</taxon>
        <taxon>Eggerthellales</taxon>
        <taxon>Eggerthellaceae</taxon>
        <taxon>Raoultibacter</taxon>
    </lineage>
</organism>
<evidence type="ECO:0000256" key="5">
    <source>
        <dbReference type="ARBA" id="ARBA00023014"/>
    </source>
</evidence>
<evidence type="ECO:0000259" key="6">
    <source>
        <dbReference type="Pfam" id="PF02754"/>
    </source>
</evidence>
<gene>
    <name evidence="7" type="ORF">CE91St30_10170</name>
</gene>
<dbReference type="Pfam" id="PF02754">
    <property type="entry name" value="CCG"/>
    <property type="match status" value="2"/>
</dbReference>
<evidence type="ECO:0000313" key="7">
    <source>
        <dbReference type="EMBL" id="BDE95684.1"/>
    </source>
</evidence>
<evidence type="ECO:0000313" key="8">
    <source>
        <dbReference type="Proteomes" id="UP001320544"/>
    </source>
</evidence>
<keyword evidence="2" id="KW-0479">Metal-binding</keyword>
<feature type="domain" description="Cysteine-rich" evidence="6">
    <location>
        <begin position="40"/>
        <end position="120"/>
    </location>
</feature>
<evidence type="ECO:0000256" key="4">
    <source>
        <dbReference type="ARBA" id="ARBA00023004"/>
    </source>
</evidence>
<keyword evidence="5" id="KW-0411">Iron-sulfur</keyword>
<dbReference type="RefSeq" id="WP_244411985.1">
    <property type="nucleotide sequence ID" value="NZ_AP025564.1"/>
</dbReference>
<sequence>MGRTIMRDALTGSAVARDGYAYALLDEADRTHAHTFVRSLFFPGCSVVNFAPSLMDKAYATLAEAGEADGISLLCCGKLLAFEPEADTVCPAFEVNLCGALAATGVKRIIAACPNCAAELRRVMAKDERTATIEVAALPEVLASCGAAIDGAAAEAFFERNGIPFAGASPKLAVHDSCPDRKDGLFAHGTRALLPADLVVEMEHNRASSRCCGSLAKAAGKVEAATRQAERRGAEGASAGADAIVTACMSCASQLSSFQTELPVIHYLELLYDERIDWATLPPYLQVRFLFETHAGKRDFCGLADAADDRRKGCCGASGDADAAVGPDGTR</sequence>
<dbReference type="EMBL" id="AP025564">
    <property type="protein sequence ID" value="BDE95684.1"/>
    <property type="molecule type" value="Genomic_DNA"/>
</dbReference>
<evidence type="ECO:0000256" key="1">
    <source>
        <dbReference type="ARBA" id="ARBA00022485"/>
    </source>
</evidence>
<accession>A0ABN6MEK1</accession>
<keyword evidence="1" id="KW-0004">4Fe-4S</keyword>
<dbReference type="InterPro" id="IPR004017">
    <property type="entry name" value="Cys_rich_dom"/>
</dbReference>
<dbReference type="PANTHER" id="PTHR32479:SF19">
    <property type="entry name" value="ANAEROBIC GLYCEROL-3-PHOSPHATE DEHYDROGENASE SUBUNIT C"/>
    <property type="match status" value="1"/>
</dbReference>
<reference evidence="7 8" key="1">
    <citation type="submission" date="2022-01" db="EMBL/GenBank/DDBJ databases">
        <title>Novel bile acid biosynthetic pathways are enriched in the microbiome of centenarians.</title>
        <authorList>
            <person name="Sato Y."/>
            <person name="Atarashi K."/>
            <person name="Plichta R.D."/>
            <person name="Arai Y."/>
            <person name="Sasajima S."/>
            <person name="Kearney M.S."/>
            <person name="Suda W."/>
            <person name="Takeshita K."/>
            <person name="Sasaki T."/>
            <person name="Okamoto S."/>
            <person name="Skelly N.A."/>
            <person name="Okamura Y."/>
            <person name="Vlamakis H."/>
            <person name="Li Y."/>
            <person name="Tanoue T."/>
            <person name="Takei H."/>
            <person name="Nittono H."/>
            <person name="Narushima S."/>
            <person name="Irie J."/>
            <person name="Itoh H."/>
            <person name="Moriya K."/>
            <person name="Sugiura Y."/>
            <person name="Suematsu M."/>
            <person name="Moritoki N."/>
            <person name="Shibata S."/>
            <person name="Littman R.D."/>
            <person name="Fischbach A.M."/>
            <person name="Uwamino Y."/>
            <person name="Inoue T."/>
            <person name="Honda A."/>
            <person name="Hattori M."/>
            <person name="Murai T."/>
            <person name="Xavier J.R."/>
            <person name="Hirose N."/>
            <person name="Honda K."/>
        </authorList>
    </citation>
    <scope>NUCLEOTIDE SEQUENCE [LARGE SCALE GENOMIC DNA]</scope>
    <source>
        <strain evidence="7 8">CE91-St30</strain>
    </source>
</reference>